<keyword evidence="3" id="KW-1185">Reference proteome</keyword>
<evidence type="ECO:0000313" key="3">
    <source>
        <dbReference type="Proteomes" id="UP000018838"/>
    </source>
</evidence>
<accession>W0BED8</accession>
<dbReference type="PANTHER" id="PTHR43403:SF1">
    <property type="entry name" value="NAD-SPECIFIC GLUTAMATE DEHYDROGENASE"/>
    <property type="match status" value="1"/>
</dbReference>
<protein>
    <recommendedName>
        <fullName evidence="1">NAD-glutamate dehydrogenase N-terminal ACT1 domain-containing protein</fullName>
    </recommendedName>
</protein>
<evidence type="ECO:0000313" key="2">
    <source>
        <dbReference type="EMBL" id="AHE67076.1"/>
    </source>
</evidence>
<dbReference type="PATRIC" id="fig|1268635.3.peg.1553"/>
<dbReference type="InterPro" id="IPR024727">
    <property type="entry name" value="NAD_Glu_DH_N_ACT1"/>
</dbReference>
<dbReference type="PANTHER" id="PTHR43403">
    <property type="entry name" value="NAD-SPECIFIC GLUTAMATE DEHYDROGENASE"/>
    <property type="match status" value="1"/>
</dbReference>
<dbReference type="InterPro" id="IPR007780">
    <property type="entry name" value="NAD_Glu_DH_bac"/>
</dbReference>
<dbReference type="HOGENOM" id="CLU_2233149_0_0_6"/>
<sequence>MSYKFEAGKDEIIETVIEKIKQKMTGEQAVFCAEFVRQFFGTVALDDLLEWDTDDLYGAAVNFWSLIYRRAPDETKIRIYNPDFERHGWQTTHTVVEILCKDMPF</sequence>
<dbReference type="GO" id="GO:0004352">
    <property type="term" value="F:glutamate dehydrogenase (NAD+) activity"/>
    <property type="evidence" value="ECO:0007669"/>
    <property type="project" value="InterPro"/>
</dbReference>
<organism evidence="2 3">
    <name type="scientific">Legionella oakridgensis ATCC 33761 = DSM 21215</name>
    <dbReference type="NCBI Taxonomy" id="1268635"/>
    <lineage>
        <taxon>Bacteria</taxon>
        <taxon>Pseudomonadati</taxon>
        <taxon>Pseudomonadota</taxon>
        <taxon>Gammaproteobacteria</taxon>
        <taxon>Legionellales</taxon>
        <taxon>Legionellaceae</taxon>
        <taxon>Legionella</taxon>
    </lineage>
</organism>
<dbReference type="KEGG" id="lok:Loa_01527"/>
<dbReference type="EMBL" id="CP004006">
    <property type="protein sequence ID" value="AHE67076.1"/>
    <property type="molecule type" value="Genomic_DNA"/>
</dbReference>
<feature type="domain" description="NAD-glutamate dehydrogenase N-terminal ACT1" evidence="1">
    <location>
        <begin position="35"/>
        <end position="105"/>
    </location>
</feature>
<evidence type="ECO:0000259" key="1">
    <source>
        <dbReference type="Pfam" id="PF21075"/>
    </source>
</evidence>
<dbReference type="GO" id="GO:0006538">
    <property type="term" value="P:L-glutamate catabolic process"/>
    <property type="evidence" value="ECO:0007669"/>
    <property type="project" value="InterPro"/>
</dbReference>
<dbReference type="STRING" id="1268635.Loa_01527"/>
<dbReference type="Proteomes" id="UP000018838">
    <property type="component" value="Chromosome"/>
</dbReference>
<dbReference type="Pfam" id="PF21075">
    <property type="entry name" value="GDH_ACT1"/>
    <property type="match status" value="1"/>
</dbReference>
<dbReference type="eggNOG" id="COG2902">
    <property type="taxonomic scope" value="Bacteria"/>
</dbReference>
<dbReference type="GO" id="GO:0004069">
    <property type="term" value="F:L-aspartate:2-oxoglutarate aminotransferase activity"/>
    <property type="evidence" value="ECO:0007669"/>
    <property type="project" value="InterPro"/>
</dbReference>
<dbReference type="AlphaFoldDB" id="W0BED8"/>
<proteinExistence type="predicted"/>
<reference evidence="2 3" key="1">
    <citation type="journal article" date="2013" name="Int. J. Med. Microbiol.">
        <title>Legionella oakridgensis ATCC 33761 genome sequence and phenotypic characterization reveals its replication capacity in amoebae.</title>
        <authorList>
            <person name="Brzuszkiewicz E."/>
            <person name="Schulz T."/>
            <person name="Rydzewski K."/>
            <person name="Daniel R."/>
            <person name="Gillmaier N."/>
            <person name="Dittmann C."/>
            <person name="Holland G."/>
            <person name="Schunder E."/>
            <person name="Lautner M."/>
            <person name="Eisenreich W."/>
            <person name="Luck C."/>
            <person name="Heuner K."/>
        </authorList>
    </citation>
    <scope>NUCLEOTIDE SEQUENCE [LARGE SCALE GENOMIC DNA]</scope>
    <source>
        <strain>OR-10</strain>
        <strain evidence="3">ATCC 33761</strain>
    </source>
</reference>
<name>W0BED8_9GAMM</name>
<gene>
    <name evidence="2" type="ORF">Loa_01527</name>
</gene>